<keyword evidence="8 9" id="KW-0472">Membrane</keyword>
<accession>A0A402AFK1</accession>
<dbReference type="InterPro" id="IPR014756">
    <property type="entry name" value="Ig_E-set"/>
</dbReference>
<sequence>MLYLRRYYNAGRMLGLAFPLAMLLLFFSALPAEAHAILLRSDPGKDAVLSTPPSQVSMWFSEDLNPSFSTAEVVNASNTQVDAKDSHVAANDPREMIVSLPNNLPAGVYVVVWRTQSADDGHVLRGSLRFSVAQADGTVPQVTGKVAPGTGILGGNSASDASSGQLDGSSFFSFLMVTLVDLGVVFWVGAQLWHSFVLQLHDSEAVEQQDADQRAVARFERYFALPILLLLLLANFGVLIGQGLALSSGDWGQALAPATFQGLLFHSRFGSFWILRLGVIVIALVLAAFASVVRERPRAMDSILSWLNLILSLALLTAVTLSGHAAAVSGDLQTFAIVGDWLHLLAASLWVGGMLYLSLIYLPVIRHSALPERTRILLSTLAHFSPLALAGVVIMAVSGPFNAVVHMDSFSQLITTAYGRALSVKVLLVVALLVTSAIHVLLYRPRLKKASTQYDSALSQNEAGTADEEKQVLAVAPEAKQLEQSVGQQTRRLTTVLHWEPLLGVAVLVCTGLMNVFAGSLLPAAASQTPTQQTATVKPYHGTFPTKDHQYTINLTVSPNRFGTNVFTVSVLDSKGKPDTNIGVSVYTQMLDMDMGTDAVNLQPDGKGHFSAQGDLNMGGHWQLRVEIRTPEATLHSGTVDITTPF</sequence>
<evidence type="ECO:0000256" key="6">
    <source>
        <dbReference type="ARBA" id="ARBA00022989"/>
    </source>
</evidence>
<evidence type="ECO:0000259" key="12">
    <source>
        <dbReference type="Pfam" id="PF13115"/>
    </source>
</evidence>
<dbReference type="Proteomes" id="UP000287188">
    <property type="component" value="Unassembled WGS sequence"/>
</dbReference>
<dbReference type="GO" id="GO:0046688">
    <property type="term" value="P:response to copper ion"/>
    <property type="evidence" value="ECO:0007669"/>
    <property type="project" value="InterPro"/>
</dbReference>
<dbReference type="PANTHER" id="PTHR34820">
    <property type="entry name" value="INNER MEMBRANE PROTEIN YEBZ"/>
    <property type="match status" value="1"/>
</dbReference>
<evidence type="ECO:0000256" key="2">
    <source>
        <dbReference type="ARBA" id="ARBA00022475"/>
    </source>
</evidence>
<evidence type="ECO:0000313" key="14">
    <source>
        <dbReference type="Proteomes" id="UP000287188"/>
    </source>
</evidence>
<keyword evidence="4" id="KW-0479">Metal-binding</keyword>
<dbReference type="Pfam" id="PF13115">
    <property type="entry name" value="YtkA"/>
    <property type="match status" value="1"/>
</dbReference>
<evidence type="ECO:0000256" key="3">
    <source>
        <dbReference type="ARBA" id="ARBA00022692"/>
    </source>
</evidence>
<dbReference type="GO" id="GO:0006825">
    <property type="term" value="P:copper ion transport"/>
    <property type="evidence" value="ECO:0007669"/>
    <property type="project" value="InterPro"/>
</dbReference>
<feature type="domain" description="Copper resistance protein D" evidence="11">
    <location>
        <begin position="380"/>
        <end position="512"/>
    </location>
</feature>
<keyword evidence="3 9" id="KW-0812">Transmembrane</keyword>
<gene>
    <name evidence="13" type="primary">ycnJ</name>
    <name evidence="13" type="ORF">KDK_16660</name>
</gene>
<feature type="transmembrane region" description="Helical" evidence="9">
    <location>
        <begin position="273"/>
        <end position="293"/>
    </location>
</feature>
<feature type="transmembrane region" description="Helical" evidence="9">
    <location>
        <begin position="376"/>
        <end position="397"/>
    </location>
</feature>
<keyword evidence="5" id="KW-0732">Signal</keyword>
<feature type="transmembrane region" description="Helical" evidence="9">
    <location>
        <begin position="305"/>
        <end position="329"/>
    </location>
</feature>
<dbReference type="PANTHER" id="PTHR34820:SF4">
    <property type="entry name" value="INNER MEMBRANE PROTEIN YEBZ"/>
    <property type="match status" value="1"/>
</dbReference>
<evidence type="ECO:0000256" key="7">
    <source>
        <dbReference type="ARBA" id="ARBA00023008"/>
    </source>
</evidence>
<dbReference type="Pfam" id="PF04234">
    <property type="entry name" value="CopC"/>
    <property type="match status" value="1"/>
</dbReference>
<feature type="transmembrane region" description="Helical" evidence="9">
    <location>
        <begin position="222"/>
        <end position="245"/>
    </location>
</feature>
<dbReference type="InterPro" id="IPR008457">
    <property type="entry name" value="Cu-R_CopD_dom"/>
</dbReference>
<reference evidence="14" key="1">
    <citation type="submission" date="2018-12" db="EMBL/GenBank/DDBJ databases">
        <title>Tengunoibacter tsumagoiensis gen. nov., sp. nov., Dictyobacter kobayashii sp. nov., D. alpinus sp. nov., and D. joshuensis sp. nov. and description of Dictyobacteraceae fam. nov. within the order Ktedonobacterales isolated from Tengu-no-mugimeshi.</title>
        <authorList>
            <person name="Wang C.M."/>
            <person name="Zheng Y."/>
            <person name="Sakai Y."/>
            <person name="Toyoda A."/>
            <person name="Minakuchi Y."/>
            <person name="Abe K."/>
            <person name="Yokota A."/>
            <person name="Yabe S."/>
        </authorList>
    </citation>
    <scope>NUCLEOTIDE SEQUENCE [LARGE SCALE GENOMIC DNA]</scope>
    <source>
        <strain evidence="14">Uno11</strain>
    </source>
</reference>
<evidence type="ECO:0000256" key="8">
    <source>
        <dbReference type="ARBA" id="ARBA00023136"/>
    </source>
</evidence>
<evidence type="ECO:0000256" key="9">
    <source>
        <dbReference type="SAM" id="Phobius"/>
    </source>
</evidence>
<evidence type="ECO:0000256" key="5">
    <source>
        <dbReference type="ARBA" id="ARBA00022729"/>
    </source>
</evidence>
<feature type="transmembrane region" description="Helical" evidence="9">
    <location>
        <begin position="417"/>
        <end position="443"/>
    </location>
</feature>
<evidence type="ECO:0000256" key="4">
    <source>
        <dbReference type="ARBA" id="ARBA00022723"/>
    </source>
</evidence>
<dbReference type="OrthoDB" id="2353937at2"/>
<dbReference type="GO" id="GO:0005507">
    <property type="term" value="F:copper ion binding"/>
    <property type="evidence" value="ECO:0007669"/>
    <property type="project" value="InterPro"/>
</dbReference>
<dbReference type="AlphaFoldDB" id="A0A402AFK1"/>
<feature type="transmembrane region" description="Helical" evidence="9">
    <location>
        <begin position="501"/>
        <end position="522"/>
    </location>
</feature>
<keyword evidence="14" id="KW-1185">Reference proteome</keyword>
<protein>
    <submittedName>
        <fullName evidence="13">Copper transport protein YcnJ</fullName>
    </submittedName>
</protein>
<dbReference type="RefSeq" id="WP_126549486.1">
    <property type="nucleotide sequence ID" value="NZ_BIFS01000001.1"/>
</dbReference>
<dbReference type="InterPro" id="IPR032694">
    <property type="entry name" value="CopC/D"/>
</dbReference>
<comment type="subcellular location">
    <subcellularLocation>
        <location evidence="1">Cell membrane</location>
        <topology evidence="1">Multi-pass membrane protein</topology>
    </subcellularLocation>
</comment>
<feature type="domain" description="YtkA-like" evidence="12">
    <location>
        <begin position="549"/>
        <end position="626"/>
    </location>
</feature>
<keyword evidence="2" id="KW-1003">Cell membrane</keyword>
<proteinExistence type="predicted"/>
<dbReference type="SUPFAM" id="SSF81296">
    <property type="entry name" value="E set domains"/>
    <property type="match status" value="1"/>
</dbReference>
<feature type="transmembrane region" description="Helical" evidence="9">
    <location>
        <begin position="171"/>
        <end position="190"/>
    </location>
</feature>
<organism evidence="13 14">
    <name type="scientific">Dictyobacter kobayashii</name>
    <dbReference type="NCBI Taxonomy" id="2014872"/>
    <lineage>
        <taxon>Bacteria</taxon>
        <taxon>Bacillati</taxon>
        <taxon>Chloroflexota</taxon>
        <taxon>Ktedonobacteria</taxon>
        <taxon>Ktedonobacterales</taxon>
        <taxon>Dictyobacteraceae</taxon>
        <taxon>Dictyobacter</taxon>
    </lineage>
</organism>
<keyword evidence="7" id="KW-0186">Copper</keyword>
<keyword evidence="6 9" id="KW-1133">Transmembrane helix</keyword>
<evidence type="ECO:0000259" key="10">
    <source>
        <dbReference type="Pfam" id="PF04234"/>
    </source>
</evidence>
<dbReference type="InterPro" id="IPR007348">
    <property type="entry name" value="CopC_dom"/>
</dbReference>
<dbReference type="GO" id="GO:0042597">
    <property type="term" value="C:periplasmic space"/>
    <property type="evidence" value="ECO:0007669"/>
    <property type="project" value="InterPro"/>
</dbReference>
<dbReference type="EMBL" id="BIFS01000001">
    <property type="protein sequence ID" value="GCE17866.1"/>
    <property type="molecule type" value="Genomic_DNA"/>
</dbReference>
<evidence type="ECO:0000256" key="1">
    <source>
        <dbReference type="ARBA" id="ARBA00004651"/>
    </source>
</evidence>
<name>A0A402AFK1_9CHLR</name>
<feature type="transmembrane region" description="Helical" evidence="9">
    <location>
        <begin position="341"/>
        <end position="364"/>
    </location>
</feature>
<evidence type="ECO:0000313" key="13">
    <source>
        <dbReference type="EMBL" id="GCE17866.1"/>
    </source>
</evidence>
<dbReference type="GO" id="GO:0005886">
    <property type="term" value="C:plasma membrane"/>
    <property type="evidence" value="ECO:0007669"/>
    <property type="project" value="UniProtKB-SubCell"/>
</dbReference>
<dbReference type="InterPro" id="IPR032693">
    <property type="entry name" value="YtkA-like_dom"/>
</dbReference>
<dbReference type="InterPro" id="IPR014755">
    <property type="entry name" value="Cu-Rt/internalin_Ig-like"/>
</dbReference>
<comment type="caution">
    <text evidence="13">The sequence shown here is derived from an EMBL/GenBank/DDBJ whole genome shotgun (WGS) entry which is preliminary data.</text>
</comment>
<evidence type="ECO:0000259" key="11">
    <source>
        <dbReference type="Pfam" id="PF05425"/>
    </source>
</evidence>
<feature type="domain" description="CopC" evidence="10">
    <location>
        <begin position="35"/>
        <end position="132"/>
    </location>
</feature>
<dbReference type="Pfam" id="PF05425">
    <property type="entry name" value="CopD"/>
    <property type="match status" value="1"/>
</dbReference>
<dbReference type="Gene3D" id="2.60.40.1220">
    <property type="match status" value="1"/>
</dbReference>